<sequence length="46" mass="5614">MLKYTYRILRILLQRLILLCFPTFVTSYERYNLSHISSREVHLLKA</sequence>
<comment type="caution">
    <text evidence="1">The sequence shown here is derived from an EMBL/GenBank/DDBJ whole genome shotgun (WGS) entry which is preliminary data.</text>
</comment>
<keyword evidence="2" id="KW-1185">Reference proteome</keyword>
<evidence type="ECO:0000313" key="1">
    <source>
        <dbReference type="EMBL" id="KAF5824180.1"/>
    </source>
</evidence>
<accession>A0A9K3P5F3</accession>
<gene>
    <name evidence="1" type="ORF">HanXRQr2_Chr00c113g0833891</name>
</gene>
<evidence type="ECO:0000313" key="2">
    <source>
        <dbReference type="Proteomes" id="UP000215914"/>
    </source>
</evidence>
<proteinExistence type="predicted"/>
<reference evidence="1" key="1">
    <citation type="journal article" date="2017" name="Nature">
        <title>The sunflower genome provides insights into oil metabolism, flowering and Asterid evolution.</title>
        <authorList>
            <person name="Badouin H."/>
            <person name="Gouzy J."/>
            <person name="Grassa C.J."/>
            <person name="Murat F."/>
            <person name="Staton S.E."/>
            <person name="Cottret L."/>
            <person name="Lelandais-Briere C."/>
            <person name="Owens G.L."/>
            <person name="Carrere S."/>
            <person name="Mayjonade B."/>
            <person name="Legrand L."/>
            <person name="Gill N."/>
            <person name="Kane N.C."/>
            <person name="Bowers J.E."/>
            <person name="Hubner S."/>
            <person name="Bellec A."/>
            <person name="Berard A."/>
            <person name="Berges H."/>
            <person name="Blanchet N."/>
            <person name="Boniface M.C."/>
            <person name="Brunel D."/>
            <person name="Catrice O."/>
            <person name="Chaidir N."/>
            <person name="Claudel C."/>
            <person name="Donnadieu C."/>
            <person name="Faraut T."/>
            <person name="Fievet G."/>
            <person name="Helmstetter N."/>
            <person name="King M."/>
            <person name="Knapp S.J."/>
            <person name="Lai Z."/>
            <person name="Le Paslier M.C."/>
            <person name="Lippi Y."/>
            <person name="Lorenzon L."/>
            <person name="Mandel J.R."/>
            <person name="Marage G."/>
            <person name="Marchand G."/>
            <person name="Marquand E."/>
            <person name="Bret-Mestries E."/>
            <person name="Morien E."/>
            <person name="Nambeesan S."/>
            <person name="Nguyen T."/>
            <person name="Pegot-Espagnet P."/>
            <person name="Pouilly N."/>
            <person name="Raftis F."/>
            <person name="Sallet E."/>
            <person name="Schiex T."/>
            <person name="Thomas J."/>
            <person name="Vandecasteele C."/>
            <person name="Vares D."/>
            <person name="Vear F."/>
            <person name="Vautrin S."/>
            <person name="Crespi M."/>
            <person name="Mangin B."/>
            <person name="Burke J.M."/>
            <person name="Salse J."/>
            <person name="Munos S."/>
            <person name="Vincourt P."/>
            <person name="Rieseberg L.H."/>
            <person name="Langlade N.B."/>
        </authorList>
    </citation>
    <scope>NUCLEOTIDE SEQUENCE</scope>
    <source>
        <tissue evidence="1">Leaves</tissue>
    </source>
</reference>
<dbReference type="Proteomes" id="UP000215914">
    <property type="component" value="Unassembled WGS sequence"/>
</dbReference>
<name>A0A9K3P5F3_HELAN</name>
<reference evidence="1" key="2">
    <citation type="submission" date="2020-06" db="EMBL/GenBank/DDBJ databases">
        <title>Helianthus annuus Genome sequencing and assembly Release 2.</title>
        <authorList>
            <person name="Gouzy J."/>
            <person name="Langlade N."/>
            <person name="Munos S."/>
        </authorList>
    </citation>
    <scope>NUCLEOTIDE SEQUENCE</scope>
    <source>
        <tissue evidence="1">Leaves</tissue>
    </source>
</reference>
<dbReference type="AlphaFoldDB" id="A0A9K3P5F3"/>
<organism evidence="1 2">
    <name type="scientific">Helianthus annuus</name>
    <name type="common">Common sunflower</name>
    <dbReference type="NCBI Taxonomy" id="4232"/>
    <lineage>
        <taxon>Eukaryota</taxon>
        <taxon>Viridiplantae</taxon>
        <taxon>Streptophyta</taxon>
        <taxon>Embryophyta</taxon>
        <taxon>Tracheophyta</taxon>
        <taxon>Spermatophyta</taxon>
        <taxon>Magnoliopsida</taxon>
        <taxon>eudicotyledons</taxon>
        <taxon>Gunneridae</taxon>
        <taxon>Pentapetalae</taxon>
        <taxon>asterids</taxon>
        <taxon>campanulids</taxon>
        <taxon>Asterales</taxon>
        <taxon>Asteraceae</taxon>
        <taxon>Asteroideae</taxon>
        <taxon>Heliantheae alliance</taxon>
        <taxon>Heliantheae</taxon>
        <taxon>Helianthus</taxon>
    </lineage>
</organism>
<protein>
    <submittedName>
        <fullName evidence="1">Uncharacterized protein</fullName>
    </submittedName>
</protein>
<dbReference type="EMBL" id="MNCJ02000113">
    <property type="protein sequence ID" value="KAF5824180.1"/>
    <property type="molecule type" value="Genomic_DNA"/>
</dbReference>